<keyword evidence="4 12" id="KW-0863">Zinc-finger</keyword>
<dbReference type="FunFam" id="3.30.160.60:FF:000124">
    <property type="entry name" value="IKAROS family zinc finger 4"/>
    <property type="match status" value="1"/>
</dbReference>
<reference evidence="15" key="2">
    <citation type="submission" date="2025-09" db="UniProtKB">
        <authorList>
            <consortium name="Ensembl"/>
        </authorList>
    </citation>
    <scope>IDENTIFICATION</scope>
</reference>
<comment type="similarity">
    <text evidence="11">Belongs to the Ikaros C2H2-type zinc-finger protein family.</text>
</comment>
<dbReference type="Proteomes" id="UP000694556">
    <property type="component" value="Unassembled WGS sequence"/>
</dbReference>
<feature type="domain" description="C2H2-type" evidence="14">
    <location>
        <begin position="152"/>
        <end position="179"/>
    </location>
</feature>
<feature type="compositionally biased region" description="Polar residues" evidence="13">
    <location>
        <begin position="483"/>
        <end position="492"/>
    </location>
</feature>
<keyword evidence="7" id="KW-0805">Transcription regulation</keyword>
<evidence type="ECO:0000256" key="2">
    <source>
        <dbReference type="ARBA" id="ARBA00022723"/>
    </source>
</evidence>
<dbReference type="FunFam" id="3.30.160.60:FF:000073">
    <property type="entry name" value="IKAROS family zinc finger 1"/>
    <property type="match status" value="1"/>
</dbReference>
<evidence type="ECO:0000256" key="4">
    <source>
        <dbReference type="ARBA" id="ARBA00022771"/>
    </source>
</evidence>
<feature type="region of interest" description="Disordered" evidence="13">
    <location>
        <begin position="525"/>
        <end position="683"/>
    </location>
</feature>
<keyword evidence="10" id="KW-0539">Nucleus</keyword>
<dbReference type="PROSITE" id="PS50157">
    <property type="entry name" value="ZINC_FINGER_C2H2_2"/>
    <property type="match status" value="4"/>
</dbReference>
<dbReference type="SMART" id="SM00355">
    <property type="entry name" value="ZnF_C2H2"/>
    <property type="match status" value="4"/>
</dbReference>
<name>A0A8C3BU57_CAIMO</name>
<evidence type="ECO:0000256" key="10">
    <source>
        <dbReference type="ARBA" id="ARBA00023242"/>
    </source>
</evidence>
<keyword evidence="5" id="KW-0862">Zinc</keyword>
<evidence type="ECO:0000256" key="12">
    <source>
        <dbReference type="PROSITE-ProRule" id="PRU00042"/>
    </source>
</evidence>
<dbReference type="PANTHER" id="PTHR24404:SF28">
    <property type="entry name" value="ZINC FINGER PROTEIN EOS"/>
    <property type="match status" value="1"/>
</dbReference>
<evidence type="ECO:0000259" key="14">
    <source>
        <dbReference type="PROSITE" id="PS50157"/>
    </source>
</evidence>
<feature type="domain" description="C2H2-type" evidence="14">
    <location>
        <begin position="241"/>
        <end position="269"/>
    </location>
</feature>
<dbReference type="PANTHER" id="PTHR24404">
    <property type="entry name" value="ZINC FINGER PROTEIN"/>
    <property type="match status" value="1"/>
</dbReference>
<accession>A0A8C3BU57</accession>
<dbReference type="AlphaFoldDB" id="A0A8C3BU57"/>
<comment type="subcellular location">
    <subcellularLocation>
        <location evidence="1">Nucleus</location>
    </subcellularLocation>
</comment>
<evidence type="ECO:0000256" key="7">
    <source>
        <dbReference type="ARBA" id="ARBA00023015"/>
    </source>
</evidence>
<dbReference type="GO" id="GO:0000978">
    <property type="term" value="F:RNA polymerase II cis-regulatory region sequence-specific DNA binding"/>
    <property type="evidence" value="ECO:0007669"/>
    <property type="project" value="TreeGrafter"/>
</dbReference>
<dbReference type="SUPFAM" id="SSF57667">
    <property type="entry name" value="beta-beta-alpha zinc fingers"/>
    <property type="match status" value="2"/>
</dbReference>
<dbReference type="InterPro" id="IPR050589">
    <property type="entry name" value="Ikaros_C2H2-ZF"/>
</dbReference>
<evidence type="ECO:0000313" key="16">
    <source>
        <dbReference type="Proteomes" id="UP000694556"/>
    </source>
</evidence>
<feature type="region of interest" description="Disordered" evidence="13">
    <location>
        <begin position="433"/>
        <end position="501"/>
    </location>
</feature>
<dbReference type="FunFam" id="3.30.160.60:FF:000168">
    <property type="entry name" value="zinc finger protein Eos isoform X1"/>
    <property type="match status" value="1"/>
</dbReference>
<evidence type="ECO:0000256" key="1">
    <source>
        <dbReference type="ARBA" id="ARBA00004123"/>
    </source>
</evidence>
<sequence>MLENRPPLVETRLWEKKRRGPLQCLLILTPREGFEQSTLRMDIEDCNGRSYISGSGDSSLEKEFSSAIVGPAVSTPNSQHSSPSRSLSANSIKVEMYSDEEASRLLSQDERMLEKEDSVIVEDSLSEPLGYCDGTGQEPHSPGGIRLPNGKLKCDICGMVCIGPNVLMVHKRSHTGERPFHCNQCGASFTQKGNLLRHIKLHSGEKPFKCPFCNYACRRRDALTGHLRTHSVSSPTVGKPYKCNYCGRSYKQQSTLEEHKERCHNYLQSLNTEPQSLASQQGDEMRDLEIVPDSLLHPSSDRPTFIDRLANSLTKRKRSTPQKFVGEKQMRFALSDLPFDVNAGFEKDVEMVSAHHPLDPSYGSSLSLMGGEHLRPLRLPPTNCISEVTPVISSVYTQVQPLPGRLEMPGSREAAEGHEDVADGVQVVYRGREPGVVSPSNGCQDSTDTESNHEERTSQLPAGNCASSRQGTVTRLPRRSRQESVGRTVSESSEGRGTASELELAEGLSLAGSLCRSLRSRGDSAYLSHRDSFPPPPPSSEGSEEDANGYVTPSCAGRDPEPAGVLVPDAEEEYEYMNRRPGAPPGAPPPPRPASLEELGYEYMEVGSEPGAPPGPHPPQGRGEEEEDYEYMNKQPRLSRSLGSVGGGPGPRHEAGPPPARHDGYTDMRPGETPPTPAPAEEQGYEEMEAVLAPRGPPCPGCRGPPGPPPGCMKPLRSLEASDCAFDNPDYWHSRLFAKADAQRT</sequence>
<keyword evidence="8" id="KW-0238">DNA-binding</keyword>
<evidence type="ECO:0000256" key="5">
    <source>
        <dbReference type="ARBA" id="ARBA00022833"/>
    </source>
</evidence>
<dbReference type="GO" id="GO:0008270">
    <property type="term" value="F:zinc ion binding"/>
    <property type="evidence" value="ECO:0007669"/>
    <property type="project" value="UniProtKB-KW"/>
</dbReference>
<dbReference type="FunFam" id="3.30.160.60:FF:000372">
    <property type="entry name" value="IKAROS family zinc finger 4"/>
    <property type="match status" value="1"/>
</dbReference>
<dbReference type="Gene3D" id="3.30.160.60">
    <property type="entry name" value="Classic Zinc Finger"/>
    <property type="match status" value="4"/>
</dbReference>
<evidence type="ECO:0000313" key="15">
    <source>
        <dbReference type="Ensembl" id="ENSCMMP00000011474.1"/>
    </source>
</evidence>
<feature type="compositionally biased region" description="Pro residues" evidence="13">
    <location>
        <begin position="582"/>
        <end position="593"/>
    </location>
</feature>
<keyword evidence="3" id="KW-0677">Repeat</keyword>
<dbReference type="GO" id="GO:0042802">
    <property type="term" value="F:identical protein binding"/>
    <property type="evidence" value="ECO:0007669"/>
    <property type="project" value="UniProtKB-ARBA"/>
</dbReference>
<feature type="compositionally biased region" description="Polar residues" evidence="13">
    <location>
        <begin position="458"/>
        <end position="473"/>
    </location>
</feature>
<dbReference type="InterPro" id="IPR013087">
    <property type="entry name" value="Znf_C2H2_type"/>
</dbReference>
<feature type="domain" description="C2H2-type" evidence="14">
    <location>
        <begin position="180"/>
        <end position="207"/>
    </location>
</feature>
<keyword evidence="16" id="KW-1185">Reference proteome</keyword>
<feature type="compositionally biased region" description="Basic and acidic residues" evidence="13">
    <location>
        <begin position="651"/>
        <end position="670"/>
    </location>
</feature>
<dbReference type="Ensembl" id="ENSCMMT00000012633.1">
    <property type="protein sequence ID" value="ENSCMMP00000011474.1"/>
    <property type="gene ID" value="ENSCMMG00000007273.1"/>
</dbReference>
<evidence type="ECO:0000256" key="3">
    <source>
        <dbReference type="ARBA" id="ARBA00022737"/>
    </source>
</evidence>
<reference evidence="15" key="1">
    <citation type="submission" date="2025-08" db="UniProtKB">
        <authorList>
            <consortium name="Ensembl"/>
        </authorList>
    </citation>
    <scope>IDENTIFICATION</scope>
</reference>
<organism evidence="15 16">
    <name type="scientific">Cairina moschata</name>
    <name type="common">Muscovy duck</name>
    <dbReference type="NCBI Taxonomy" id="8855"/>
    <lineage>
        <taxon>Eukaryota</taxon>
        <taxon>Metazoa</taxon>
        <taxon>Chordata</taxon>
        <taxon>Craniata</taxon>
        <taxon>Vertebrata</taxon>
        <taxon>Euteleostomi</taxon>
        <taxon>Archelosauria</taxon>
        <taxon>Archosauria</taxon>
        <taxon>Dinosauria</taxon>
        <taxon>Saurischia</taxon>
        <taxon>Theropoda</taxon>
        <taxon>Coelurosauria</taxon>
        <taxon>Aves</taxon>
        <taxon>Neognathae</taxon>
        <taxon>Galloanserae</taxon>
        <taxon>Anseriformes</taxon>
        <taxon>Anatidae</taxon>
        <taxon>Anatinae</taxon>
        <taxon>Cairina</taxon>
    </lineage>
</organism>
<dbReference type="GO" id="GO:0005634">
    <property type="term" value="C:nucleus"/>
    <property type="evidence" value="ECO:0007669"/>
    <property type="project" value="UniProtKB-SubCell"/>
</dbReference>
<keyword evidence="9" id="KW-0804">Transcription</keyword>
<dbReference type="GO" id="GO:0045944">
    <property type="term" value="P:positive regulation of transcription by RNA polymerase II"/>
    <property type="evidence" value="ECO:0007669"/>
    <property type="project" value="UniProtKB-ARBA"/>
</dbReference>
<dbReference type="PROSITE" id="PS00028">
    <property type="entry name" value="ZINC_FINGER_C2H2_1"/>
    <property type="match status" value="4"/>
</dbReference>
<feature type="domain" description="C2H2-type" evidence="14">
    <location>
        <begin position="208"/>
        <end position="235"/>
    </location>
</feature>
<evidence type="ECO:0000256" key="6">
    <source>
        <dbReference type="ARBA" id="ARBA00022990"/>
    </source>
</evidence>
<keyword evidence="6" id="KW-0007">Acetylation</keyword>
<evidence type="ECO:0000256" key="9">
    <source>
        <dbReference type="ARBA" id="ARBA00023163"/>
    </source>
</evidence>
<keyword evidence="2" id="KW-0479">Metal-binding</keyword>
<evidence type="ECO:0000256" key="8">
    <source>
        <dbReference type="ARBA" id="ARBA00023125"/>
    </source>
</evidence>
<evidence type="ECO:0000256" key="11">
    <source>
        <dbReference type="ARBA" id="ARBA00038390"/>
    </source>
</evidence>
<dbReference type="GO" id="GO:0003700">
    <property type="term" value="F:DNA-binding transcription factor activity"/>
    <property type="evidence" value="ECO:0007669"/>
    <property type="project" value="TreeGrafter"/>
</dbReference>
<evidence type="ECO:0000256" key="13">
    <source>
        <dbReference type="SAM" id="MobiDB-lite"/>
    </source>
</evidence>
<protein>
    <submittedName>
        <fullName evidence="15">IKAROS family zinc finger 4</fullName>
    </submittedName>
</protein>
<dbReference type="InterPro" id="IPR036236">
    <property type="entry name" value="Znf_C2H2_sf"/>
</dbReference>
<dbReference type="Pfam" id="PF00096">
    <property type="entry name" value="zf-C2H2"/>
    <property type="match status" value="3"/>
</dbReference>
<proteinExistence type="inferred from homology"/>